<keyword evidence="1" id="KW-1133">Transmembrane helix</keyword>
<accession>A0A1E8EY07</accession>
<dbReference type="EMBL" id="LZFO01000020">
    <property type="protein sequence ID" value="OFI05855.1"/>
    <property type="molecule type" value="Genomic_DNA"/>
</dbReference>
<evidence type="ECO:0000313" key="3">
    <source>
        <dbReference type="Proteomes" id="UP000175744"/>
    </source>
</evidence>
<feature type="transmembrane region" description="Helical" evidence="1">
    <location>
        <begin position="28"/>
        <end position="45"/>
    </location>
</feature>
<dbReference type="RefSeq" id="WP_175429448.1">
    <property type="nucleotide sequence ID" value="NZ_LZFO01000020.1"/>
</dbReference>
<sequence length="49" mass="5543">MSFSIVLVMFAIIGIIHGIIKKNKSLGIVSVIVLIMIIAVWVYFYNNPY</sequence>
<dbReference type="AlphaFoldDB" id="A0A1E8EY07"/>
<dbReference type="Proteomes" id="UP000175744">
    <property type="component" value="Unassembled WGS sequence"/>
</dbReference>
<comment type="caution">
    <text evidence="2">The sequence shown here is derived from an EMBL/GenBank/DDBJ whole genome shotgun (WGS) entry which is preliminary data.</text>
</comment>
<protein>
    <submittedName>
        <fullName evidence="2">Uncharacterized protein</fullName>
    </submittedName>
</protein>
<evidence type="ECO:0000256" key="1">
    <source>
        <dbReference type="SAM" id="Phobius"/>
    </source>
</evidence>
<keyword evidence="3" id="KW-1185">Reference proteome</keyword>
<organism evidence="2 3">
    <name type="scientific">Clostridium acetireducens DSM 10703</name>
    <dbReference type="NCBI Taxonomy" id="1121290"/>
    <lineage>
        <taxon>Bacteria</taxon>
        <taxon>Bacillati</taxon>
        <taxon>Bacillota</taxon>
        <taxon>Clostridia</taxon>
        <taxon>Eubacteriales</taxon>
        <taxon>Clostridiaceae</taxon>
        <taxon>Clostridium</taxon>
    </lineage>
</organism>
<keyword evidence="1" id="KW-0812">Transmembrane</keyword>
<name>A0A1E8EY07_9CLOT</name>
<reference evidence="2 3" key="1">
    <citation type="submission" date="2016-06" db="EMBL/GenBank/DDBJ databases">
        <title>Genome sequence of Clostridium acetireducens DSM 10703.</title>
        <authorList>
            <person name="Poehlein A."/>
            <person name="Fluechter S."/>
            <person name="Duerre P."/>
            <person name="Daniel R."/>
        </authorList>
    </citation>
    <scope>NUCLEOTIDE SEQUENCE [LARGE SCALE GENOMIC DNA]</scope>
    <source>
        <strain evidence="2 3">DSM 10703</strain>
    </source>
</reference>
<proteinExistence type="predicted"/>
<keyword evidence="1" id="KW-0472">Membrane</keyword>
<gene>
    <name evidence="2" type="ORF">CLOACE_14730</name>
</gene>
<evidence type="ECO:0000313" key="2">
    <source>
        <dbReference type="EMBL" id="OFI05855.1"/>
    </source>
</evidence>